<dbReference type="PANTHER" id="PTHR22847:SF637">
    <property type="entry name" value="WD REPEAT DOMAIN 5B"/>
    <property type="match status" value="1"/>
</dbReference>
<dbReference type="InterPro" id="IPR015943">
    <property type="entry name" value="WD40/YVTN_repeat-like_dom_sf"/>
</dbReference>
<protein>
    <submittedName>
        <fullName evidence="3">Uncharacterized protein</fullName>
    </submittedName>
</protein>
<evidence type="ECO:0000313" key="4">
    <source>
        <dbReference type="Proteomes" id="UP000053647"/>
    </source>
</evidence>
<accession>A0A0C9SUA0</accession>
<dbReference type="SUPFAM" id="SSF50978">
    <property type="entry name" value="WD40 repeat-like"/>
    <property type="match status" value="1"/>
</dbReference>
<dbReference type="InterPro" id="IPR001680">
    <property type="entry name" value="WD40_rpt"/>
</dbReference>
<gene>
    <name evidence="3" type="ORF">PAXINDRAFT_20792</name>
</gene>
<keyword evidence="1" id="KW-0853">WD repeat</keyword>
<dbReference type="Gene3D" id="2.130.10.10">
    <property type="entry name" value="YVTN repeat-like/Quinoprotein amine dehydrogenase"/>
    <property type="match status" value="1"/>
</dbReference>
<keyword evidence="4" id="KW-1185">Reference proteome</keyword>
<dbReference type="GO" id="GO:1990234">
    <property type="term" value="C:transferase complex"/>
    <property type="evidence" value="ECO:0007669"/>
    <property type="project" value="UniProtKB-ARBA"/>
</dbReference>
<evidence type="ECO:0000313" key="3">
    <source>
        <dbReference type="EMBL" id="KIJ05985.1"/>
    </source>
</evidence>
<proteinExistence type="predicted"/>
<dbReference type="OrthoDB" id="2654453at2759"/>
<dbReference type="PANTHER" id="PTHR22847">
    <property type="entry name" value="WD40 REPEAT PROTEIN"/>
    <property type="match status" value="1"/>
</dbReference>
<evidence type="ECO:0000256" key="1">
    <source>
        <dbReference type="ARBA" id="ARBA00022574"/>
    </source>
</evidence>
<dbReference type="Pfam" id="PF00400">
    <property type="entry name" value="WD40"/>
    <property type="match status" value="1"/>
</dbReference>
<keyword evidence="2" id="KW-0677">Repeat</keyword>
<name>A0A0C9SUA0_PAXIN</name>
<organism evidence="3 4">
    <name type="scientific">Paxillus involutus ATCC 200175</name>
    <dbReference type="NCBI Taxonomy" id="664439"/>
    <lineage>
        <taxon>Eukaryota</taxon>
        <taxon>Fungi</taxon>
        <taxon>Dikarya</taxon>
        <taxon>Basidiomycota</taxon>
        <taxon>Agaricomycotina</taxon>
        <taxon>Agaricomycetes</taxon>
        <taxon>Agaricomycetidae</taxon>
        <taxon>Boletales</taxon>
        <taxon>Paxilineae</taxon>
        <taxon>Paxillaceae</taxon>
        <taxon>Paxillus</taxon>
    </lineage>
</organism>
<evidence type="ECO:0000256" key="2">
    <source>
        <dbReference type="ARBA" id="ARBA00022737"/>
    </source>
</evidence>
<dbReference type="AlphaFoldDB" id="A0A0C9SUA0"/>
<dbReference type="InterPro" id="IPR036322">
    <property type="entry name" value="WD40_repeat_dom_sf"/>
</dbReference>
<dbReference type="EMBL" id="KN820586">
    <property type="protein sequence ID" value="KIJ05985.1"/>
    <property type="molecule type" value="Genomic_DNA"/>
</dbReference>
<reference evidence="3 4" key="1">
    <citation type="submission" date="2014-06" db="EMBL/GenBank/DDBJ databases">
        <authorList>
            <consortium name="DOE Joint Genome Institute"/>
            <person name="Kuo A."/>
            <person name="Kohler A."/>
            <person name="Nagy L.G."/>
            <person name="Floudas D."/>
            <person name="Copeland A."/>
            <person name="Barry K.W."/>
            <person name="Cichocki N."/>
            <person name="Veneault-Fourrey C."/>
            <person name="LaButti K."/>
            <person name="Lindquist E.A."/>
            <person name="Lipzen A."/>
            <person name="Lundell T."/>
            <person name="Morin E."/>
            <person name="Murat C."/>
            <person name="Sun H."/>
            <person name="Tunlid A."/>
            <person name="Henrissat B."/>
            <person name="Grigoriev I.V."/>
            <person name="Hibbett D.S."/>
            <person name="Martin F."/>
            <person name="Nordberg H.P."/>
            <person name="Cantor M.N."/>
            <person name="Hua S.X."/>
        </authorList>
    </citation>
    <scope>NUCLEOTIDE SEQUENCE [LARGE SCALE GENOMIC DNA]</scope>
    <source>
        <strain evidence="3 4">ATCC 200175</strain>
    </source>
</reference>
<dbReference type="SMART" id="SM00320">
    <property type="entry name" value="WD40"/>
    <property type="match status" value="2"/>
</dbReference>
<dbReference type="Proteomes" id="UP000053647">
    <property type="component" value="Unassembled WGS sequence"/>
</dbReference>
<sequence>MLSKLSLTKACSQYQLECRLTGHQDAILCLAILNSGKLLASGGFDGLRMWDLQGQIQLAKPSQMRNPCDPVTCAVWLTGKNNVQETLCCGTGLGYLIIWKQHPNTTTEFDEILSRRIGSRQEIMHITCDIRDTSGGTRFITGTRDKRVQVWSLDSRHQFSNVFSIELSTTVPRASFFHGTDIIVCGMYDGEIHRLRGKDGLILGTYTAGMMM</sequence>
<reference evidence="4" key="2">
    <citation type="submission" date="2015-01" db="EMBL/GenBank/DDBJ databases">
        <title>Evolutionary Origins and Diversification of the Mycorrhizal Mutualists.</title>
        <authorList>
            <consortium name="DOE Joint Genome Institute"/>
            <consortium name="Mycorrhizal Genomics Consortium"/>
            <person name="Kohler A."/>
            <person name="Kuo A."/>
            <person name="Nagy L.G."/>
            <person name="Floudas D."/>
            <person name="Copeland A."/>
            <person name="Barry K.W."/>
            <person name="Cichocki N."/>
            <person name="Veneault-Fourrey C."/>
            <person name="LaButti K."/>
            <person name="Lindquist E.A."/>
            <person name="Lipzen A."/>
            <person name="Lundell T."/>
            <person name="Morin E."/>
            <person name="Murat C."/>
            <person name="Riley R."/>
            <person name="Ohm R."/>
            <person name="Sun H."/>
            <person name="Tunlid A."/>
            <person name="Henrissat B."/>
            <person name="Grigoriev I.V."/>
            <person name="Hibbett D.S."/>
            <person name="Martin F."/>
        </authorList>
    </citation>
    <scope>NUCLEOTIDE SEQUENCE [LARGE SCALE GENOMIC DNA]</scope>
    <source>
        <strain evidence="4">ATCC 200175</strain>
    </source>
</reference>
<dbReference type="HOGENOM" id="CLU_119147_0_0_1"/>